<dbReference type="EMBL" id="SMFU01000008">
    <property type="protein sequence ID" value="TCK07426.1"/>
    <property type="molecule type" value="Genomic_DNA"/>
</dbReference>
<name>A0A4V2PE22_9GAMM</name>
<dbReference type="Pfam" id="PF00144">
    <property type="entry name" value="Beta-lactamase"/>
    <property type="match status" value="1"/>
</dbReference>
<dbReference type="Gene3D" id="3.40.710.10">
    <property type="entry name" value="DD-peptidase/beta-lactamase superfamily"/>
    <property type="match status" value="1"/>
</dbReference>
<dbReference type="InterPro" id="IPR050789">
    <property type="entry name" value="Diverse_Enzym_Activities"/>
</dbReference>
<dbReference type="RefSeq" id="WP_132292021.1">
    <property type="nucleotide sequence ID" value="NZ_SMFU01000008.1"/>
</dbReference>
<dbReference type="AlphaFoldDB" id="A0A4V2PE22"/>
<organism evidence="2 3">
    <name type="scientific">Marinobacterium mangrovicola</name>
    <dbReference type="NCBI Taxonomy" id="1476959"/>
    <lineage>
        <taxon>Bacteria</taxon>
        <taxon>Pseudomonadati</taxon>
        <taxon>Pseudomonadota</taxon>
        <taxon>Gammaproteobacteria</taxon>
        <taxon>Oceanospirillales</taxon>
        <taxon>Oceanospirillaceae</taxon>
        <taxon>Marinobacterium</taxon>
    </lineage>
</organism>
<gene>
    <name evidence="2" type="ORF">CLV83_2293</name>
</gene>
<evidence type="ECO:0000313" key="2">
    <source>
        <dbReference type="EMBL" id="TCK07426.1"/>
    </source>
</evidence>
<evidence type="ECO:0000259" key="1">
    <source>
        <dbReference type="Pfam" id="PF00144"/>
    </source>
</evidence>
<dbReference type="OrthoDB" id="9814204at2"/>
<dbReference type="PANTHER" id="PTHR43283:SF7">
    <property type="entry name" value="BETA-LACTAMASE-RELATED DOMAIN-CONTAINING PROTEIN"/>
    <property type="match status" value="1"/>
</dbReference>
<feature type="domain" description="Beta-lactamase-related" evidence="1">
    <location>
        <begin position="75"/>
        <end position="374"/>
    </location>
</feature>
<accession>A0A4V2PE22</accession>
<proteinExistence type="predicted"/>
<dbReference type="Proteomes" id="UP000294546">
    <property type="component" value="Unassembled WGS sequence"/>
</dbReference>
<dbReference type="InterPro" id="IPR001466">
    <property type="entry name" value="Beta-lactam-related"/>
</dbReference>
<comment type="caution">
    <text evidence="2">The sequence shown here is derived from an EMBL/GenBank/DDBJ whole genome shotgun (WGS) entry which is preliminary data.</text>
</comment>
<dbReference type="InterPro" id="IPR012338">
    <property type="entry name" value="Beta-lactam/transpept-like"/>
</dbReference>
<keyword evidence="3" id="KW-1185">Reference proteome</keyword>
<dbReference type="PANTHER" id="PTHR43283">
    <property type="entry name" value="BETA-LACTAMASE-RELATED"/>
    <property type="match status" value="1"/>
</dbReference>
<sequence>MDSTEGLAEHTQLSNWRTHPFNTWSFVNVEALVPGGTIHRAGPVTSFDPTTPLDLEAIRLDSGKSAAEAIADSHTDALVILDDGQLCNELYFGYNHRDTRHLLFSVTKSVTGLLAGILVDEGLLDPSRNVASYVPELLHSAWGEASVRQVLDMAVSVDFDEDYLTPDGLLAQYRVAMEWNPPTCFPFKGGLYSFLPLLKAGPAAPGSVLHYASPTADVLGWVLERASGEKIPELLSTRLWGKLGAQQDAWITIDAEGCSRTAGGLCATALDLARFGEMVRHKGAAQGKEVVPALWIEDILQSGNRETWQQSDLYSLFGSGHYRSQWYMPDQIPGAMIAIGIHGQWLFVDSKRQVTIAKLSSQPLPEDDQLNAQNLELCDKLAAALASRR</sequence>
<reference evidence="2 3" key="1">
    <citation type="submission" date="2019-03" db="EMBL/GenBank/DDBJ databases">
        <title>Genomic Encyclopedia of Archaeal and Bacterial Type Strains, Phase II (KMG-II): from individual species to whole genera.</title>
        <authorList>
            <person name="Goeker M."/>
        </authorList>
    </citation>
    <scope>NUCLEOTIDE SEQUENCE [LARGE SCALE GENOMIC DNA]</scope>
    <source>
        <strain evidence="2 3">DSM 27697</strain>
    </source>
</reference>
<dbReference type="SUPFAM" id="SSF56601">
    <property type="entry name" value="beta-lactamase/transpeptidase-like"/>
    <property type="match status" value="1"/>
</dbReference>
<protein>
    <recommendedName>
        <fullName evidence="1">Beta-lactamase-related domain-containing protein</fullName>
    </recommendedName>
</protein>
<evidence type="ECO:0000313" key="3">
    <source>
        <dbReference type="Proteomes" id="UP000294546"/>
    </source>
</evidence>